<dbReference type="Pfam" id="PF11611">
    <property type="entry name" value="DUF4352"/>
    <property type="match status" value="1"/>
</dbReference>
<dbReference type="AlphaFoldDB" id="A0A6J4UHM1"/>
<feature type="chain" id="PRO_5026816948" description="DUF4352 domain-containing protein" evidence="2">
    <location>
        <begin position="25"/>
        <end position="469"/>
    </location>
</feature>
<evidence type="ECO:0000256" key="2">
    <source>
        <dbReference type="SAM" id="SignalP"/>
    </source>
</evidence>
<dbReference type="EMBL" id="CADCWG010000103">
    <property type="protein sequence ID" value="CAA9549720.1"/>
    <property type="molecule type" value="Genomic_DNA"/>
</dbReference>
<protein>
    <recommendedName>
        <fullName evidence="3">DUF4352 domain-containing protein</fullName>
    </recommendedName>
</protein>
<feature type="signal peptide" evidence="2">
    <location>
        <begin position="1"/>
        <end position="24"/>
    </location>
</feature>
<reference evidence="4" key="1">
    <citation type="submission" date="2020-02" db="EMBL/GenBank/DDBJ databases">
        <authorList>
            <person name="Meier V. D."/>
        </authorList>
    </citation>
    <scope>NUCLEOTIDE SEQUENCE</scope>
    <source>
        <strain evidence="4">AVDCRST_MAG49</strain>
    </source>
</reference>
<evidence type="ECO:0000256" key="1">
    <source>
        <dbReference type="ARBA" id="ARBA00022729"/>
    </source>
</evidence>
<accession>A0A6J4UHM1</accession>
<evidence type="ECO:0000313" key="4">
    <source>
        <dbReference type="EMBL" id="CAA9549720.1"/>
    </source>
</evidence>
<proteinExistence type="predicted"/>
<feature type="domain" description="DUF4352" evidence="3">
    <location>
        <begin position="75"/>
        <end position="163"/>
    </location>
</feature>
<dbReference type="Gene3D" id="2.60.40.1240">
    <property type="match status" value="2"/>
</dbReference>
<gene>
    <name evidence="4" type="ORF">AVDCRST_MAG49-1670</name>
</gene>
<evidence type="ECO:0000259" key="3">
    <source>
        <dbReference type="Pfam" id="PF11611"/>
    </source>
</evidence>
<organism evidence="4">
    <name type="scientific">uncultured Thermomicrobiales bacterium</name>
    <dbReference type="NCBI Taxonomy" id="1645740"/>
    <lineage>
        <taxon>Bacteria</taxon>
        <taxon>Pseudomonadati</taxon>
        <taxon>Thermomicrobiota</taxon>
        <taxon>Thermomicrobia</taxon>
        <taxon>Thermomicrobiales</taxon>
        <taxon>environmental samples</taxon>
    </lineage>
</organism>
<dbReference type="InterPro" id="IPR029050">
    <property type="entry name" value="Immunoprotect_excell_Ig-like"/>
</dbReference>
<sequence length="469" mass="49847">MNRAVHLRLLVPLSFLVAVLAALPAGGGGAQEASPEAVAGPGPHPGERVRLIDRDRNAIGAVSVTELEDPYELYDDLYTPQPGRRFVMAYVVYENIDTESAYVSSEEFAVVDADGFVSVPTHIISAEDDRETFYSTEVEPGAVVGGKLTFDIDADAELAQVLYRAIPVVDFRPDRPAYGDAVSVTADGVVVASITVSAPTDPFSPPQDEGSGSVLVGGRYVAFPVTIRNLGDEPLAVDPDDFSVIDSLGYAYGEYPRNAAESDPTGPILQPNDRLAPGATASGLIRFHLFDGSDPVAVFYTTDDNRRVSLAEPGFPPPPAESEPLVVPDGTVVVTPGCEGVVAWGESLIATFERLETELGEAGELPDDLSTADPATLRQVAAVFRTAAAEQAESNPPEVARAANDAWVRVLSYAADGYEAIADAVESGDRTRIDAVVAEWEETGLVLFEEFESAFTALDTPCPELNEIE</sequence>
<name>A0A6J4UHM1_9BACT</name>
<dbReference type="InterPro" id="IPR029051">
    <property type="entry name" value="DUF4352"/>
</dbReference>
<keyword evidence="1 2" id="KW-0732">Signal</keyword>